<dbReference type="Proteomes" id="UP000076088">
    <property type="component" value="Chromosome"/>
</dbReference>
<evidence type="ECO:0000313" key="2">
    <source>
        <dbReference type="Proteomes" id="UP000076088"/>
    </source>
</evidence>
<dbReference type="EMBL" id="CP013344">
    <property type="protein sequence ID" value="AMU91586.1"/>
    <property type="molecule type" value="Genomic_DNA"/>
</dbReference>
<dbReference type="KEGG" id="smaz:LH19_20875"/>
<keyword evidence="2" id="KW-1185">Reference proteome</keyword>
<reference evidence="1 2" key="2">
    <citation type="journal article" date="2016" name="Genome Announc.">
        <title>Complete Genome Sequence of Sphingopyxis macrogoltabida Strain 203N (NBRC 111659), a Polyethylene Glycol Degrader.</title>
        <authorList>
            <person name="Ohtsubo Y."/>
            <person name="Nonoyama S."/>
            <person name="Nagata Y."/>
            <person name="Numata M."/>
            <person name="Tsuchikane K."/>
            <person name="Hosoyama A."/>
            <person name="Yamazoe A."/>
            <person name="Tsuda M."/>
            <person name="Fujita N."/>
            <person name="Kawai F."/>
        </authorList>
    </citation>
    <scope>NUCLEOTIDE SEQUENCE [LARGE SCALE GENOMIC DNA]</scope>
    <source>
        <strain evidence="1 2">203N</strain>
    </source>
</reference>
<accession>A0AAC9FGI7</accession>
<dbReference type="RefSeq" id="WP_054731606.1">
    <property type="nucleotide sequence ID" value="NZ_CP009429.1"/>
</dbReference>
<sequence length="72" mass="8054">MIRLVSESSPVEIAWANFDAAAIRLQLKYQERPLLDTPEKVADRMAAAQEAARLWDEWRALFLAPSDPGDAA</sequence>
<evidence type="ECO:0000313" key="1">
    <source>
        <dbReference type="EMBL" id="AMU91586.1"/>
    </source>
</evidence>
<dbReference type="AlphaFoldDB" id="A0AAC9FGI7"/>
<organism evidence="1 2">
    <name type="scientific">Sphingopyxis macrogoltabida</name>
    <name type="common">Sphingomonas macrogoltabidus</name>
    <dbReference type="NCBI Taxonomy" id="33050"/>
    <lineage>
        <taxon>Bacteria</taxon>
        <taxon>Pseudomonadati</taxon>
        <taxon>Pseudomonadota</taxon>
        <taxon>Alphaproteobacteria</taxon>
        <taxon>Sphingomonadales</taxon>
        <taxon>Sphingomonadaceae</taxon>
        <taxon>Sphingopyxis</taxon>
    </lineage>
</organism>
<protein>
    <submittedName>
        <fullName evidence="1">Uncharacterized protein</fullName>
    </submittedName>
</protein>
<reference evidence="2" key="1">
    <citation type="submission" date="2015-11" db="EMBL/GenBank/DDBJ databases">
        <title>Complete genome sequence of a polyethylene-glycol degrader Sphingopyxis macrogoltabida 203N (NBRC 111659).</title>
        <authorList>
            <person name="Yoshiyuki O."/>
            <person name="Shouta N."/>
            <person name="Nagata Y."/>
            <person name="Numata M."/>
            <person name="Tsuchikane K."/>
            <person name="Hosoyama A."/>
            <person name="Yamazoe A."/>
            <person name="Tsuda M."/>
            <person name="Fujita N."/>
            <person name="Kawai F."/>
        </authorList>
    </citation>
    <scope>NUCLEOTIDE SEQUENCE [LARGE SCALE GENOMIC DNA]</scope>
    <source>
        <strain evidence="2">203N</strain>
    </source>
</reference>
<gene>
    <name evidence="1" type="ORF">ATM17_21460</name>
</gene>
<name>A0AAC9FGI7_SPHMC</name>
<proteinExistence type="predicted"/>